<feature type="region of interest" description="Disordered" evidence="1">
    <location>
        <begin position="170"/>
        <end position="250"/>
    </location>
</feature>
<protein>
    <submittedName>
        <fullName evidence="3">Nuclear transcription factor Y subunit alpha</fullName>
    </submittedName>
</protein>
<evidence type="ECO:0000256" key="1">
    <source>
        <dbReference type="SAM" id="MobiDB-lite"/>
    </source>
</evidence>
<gene>
    <name evidence="3" type="primary">LOC101849098</name>
</gene>
<feature type="region of interest" description="Disordered" evidence="1">
    <location>
        <begin position="55"/>
        <end position="98"/>
    </location>
</feature>
<dbReference type="GeneID" id="101849098"/>
<dbReference type="Proteomes" id="UP000694888">
    <property type="component" value="Unplaced"/>
</dbReference>
<accession>A0ABM1VUX3</accession>
<reference evidence="3" key="1">
    <citation type="submission" date="2025-08" db="UniProtKB">
        <authorList>
            <consortium name="RefSeq"/>
        </authorList>
    </citation>
    <scope>IDENTIFICATION</scope>
</reference>
<sequence length="356" mass="38699">MKRARRGKTYVELCVFAGCCLLVFVSVAQILVFSHRTRSSTGPAGMVSSLASATSADGKTSTSNVNKNNNNNANNNNKNSNNNANNNNNNNANTNKELPRRMHLVSGMQARIRARTKVQQEVRELERSLAKLMRENSITPDEANAQFRSELYARRVGGIIQMAQENGVFPHKVNGSRLRHRGKSLRPSSPSAGSMRTDNASGDPESDGGDAYSLFGDSPAGVAGGGNENEVPSYNANVGGGNGGGNKTLVAGTELGQQRASKEQNDVIKKRKSRPAPYRFRDLDESEEYELKAVVSNASAAKMEDFYREENERMQAAKRAQAEGTELFVDEEALRKESGTDLRVCPRVPESLGKLG</sequence>
<feature type="compositionally biased region" description="Polar residues" evidence="1">
    <location>
        <begin position="186"/>
        <end position="200"/>
    </location>
</feature>
<evidence type="ECO:0000313" key="3">
    <source>
        <dbReference type="RefSeq" id="XP_035826215.1"/>
    </source>
</evidence>
<keyword evidence="2" id="KW-1185">Reference proteome</keyword>
<feature type="compositionally biased region" description="Low complexity" evidence="1">
    <location>
        <begin position="59"/>
        <end position="95"/>
    </location>
</feature>
<organism evidence="2 3">
    <name type="scientific">Aplysia californica</name>
    <name type="common">California sea hare</name>
    <dbReference type="NCBI Taxonomy" id="6500"/>
    <lineage>
        <taxon>Eukaryota</taxon>
        <taxon>Metazoa</taxon>
        <taxon>Spiralia</taxon>
        <taxon>Lophotrochozoa</taxon>
        <taxon>Mollusca</taxon>
        <taxon>Gastropoda</taxon>
        <taxon>Heterobranchia</taxon>
        <taxon>Euthyneura</taxon>
        <taxon>Tectipleura</taxon>
        <taxon>Aplysiida</taxon>
        <taxon>Aplysioidea</taxon>
        <taxon>Aplysiidae</taxon>
        <taxon>Aplysia</taxon>
    </lineage>
</organism>
<name>A0ABM1VUX3_APLCA</name>
<evidence type="ECO:0000313" key="2">
    <source>
        <dbReference type="Proteomes" id="UP000694888"/>
    </source>
</evidence>
<dbReference type="RefSeq" id="XP_035826215.1">
    <property type="nucleotide sequence ID" value="XM_035970322.1"/>
</dbReference>
<proteinExistence type="predicted"/>